<organism evidence="2 3">
    <name type="scientific">Liparis tanakae</name>
    <name type="common">Tanaka's snailfish</name>
    <dbReference type="NCBI Taxonomy" id="230148"/>
    <lineage>
        <taxon>Eukaryota</taxon>
        <taxon>Metazoa</taxon>
        <taxon>Chordata</taxon>
        <taxon>Craniata</taxon>
        <taxon>Vertebrata</taxon>
        <taxon>Euteleostomi</taxon>
        <taxon>Actinopterygii</taxon>
        <taxon>Neopterygii</taxon>
        <taxon>Teleostei</taxon>
        <taxon>Neoteleostei</taxon>
        <taxon>Acanthomorphata</taxon>
        <taxon>Eupercaria</taxon>
        <taxon>Perciformes</taxon>
        <taxon>Cottioidei</taxon>
        <taxon>Cottales</taxon>
        <taxon>Liparidae</taxon>
        <taxon>Liparis</taxon>
    </lineage>
</organism>
<reference evidence="2 3" key="1">
    <citation type="submission" date="2019-03" db="EMBL/GenBank/DDBJ databases">
        <title>First draft genome of Liparis tanakae, snailfish: a comprehensive survey of snailfish specific genes.</title>
        <authorList>
            <person name="Kim W."/>
            <person name="Song I."/>
            <person name="Jeong J.-H."/>
            <person name="Kim D."/>
            <person name="Kim S."/>
            <person name="Ryu S."/>
            <person name="Song J.Y."/>
            <person name="Lee S.K."/>
        </authorList>
    </citation>
    <scope>NUCLEOTIDE SEQUENCE [LARGE SCALE GENOMIC DNA]</scope>
    <source>
        <tissue evidence="2">Muscle</tissue>
    </source>
</reference>
<keyword evidence="3" id="KW-1185">Reference proteome</keyword>
<name>A0A4Z2E570_9TELE</name>
<dbReference type="AlphaFoldDB" id="A0A4Z2E570"/>
<feature type="region of interest" description="Disordered" evidence="1">
    <location>
        <begin position="26"/>
        <end position="69"/>
    </location>
</feature>
<dbReference type="OrthoDB" id="5950721at2759"/>
<dbReference type="EMBL" id="SRLO01018309">
    <property type="protein sequence ID" value="TNN23492.1"/>
    <property type="molecule type" value="Genomic_DNA"/>
</dbReference>
<comment type="caution">
    <text evidence="2">The sequence shown here is derived from an EMBL/GenBank/DDBJ whole genome shotgun (WGS) entry which is preliminary data.</text>
</comment>
<evidence type="ECO:0000256" key="1">
    <source>
        <dbReference type="SAM" id="MobiDB-lite"/>
    </source>
</evidence>
<accession>A0A4Z2E570</accession>
<evidence type="ECO:0000313" key="2">
    <source>
        <dbReference type="EMBL" id="TNN23492.1"/>
    </source>
</evidence>
<evidence type="ECO:0000313" key="3">
    <source>
        <dbReference type="Proteomes" id="UP000314294"/>
    </source>
</evidence>
<sequence length="69" mass="7623">MGPEDRGGAGPDTQRTLMCARVEKAFAESRHRKSAAPGERRPREAEERGWSDPDAPSRTPTATRGAPYW</sequence>
<protein>
    <submittedName>
        <fullName evidence="2">Uncharacterized protein</fullName>
    </submittedName>
</protein>
<gene>
    <name evidence="2" type="ORF">EYF80_066387</name>
</gene>
<dbReference type="Proteomes" id="UP000314294">
    <property type="component" value="Unassembled WGS sequence"/>
</dbReference>
<feature type="compositionally biased region" description="Basic and acidic residues" evidence="1">
    <location>
        <begin position="38"/>
        <end position="51"/>
    </location>
</feature>
<proteinExistence type="predicted"/>